<dbReference type="KEGG" id="dre:573111"/>
<keyword evidence="5" id="KW-0963">Cytoplasm</keyword>
<evidence type="ECO:0000256" key="3">
    <source>
        <dbReference type="ARBA" id="ARBA00008145"/>
    </source>
</evidence>
<dbReference type="GO" id="GO:0005737">
    <property type="term" value="C:cytoplasm"/>
    <property type="evidence" value="ECO:0007669"/>
    <property type="project" value="UniProtKB-SubCell"/>
</dbReference>
<evidence type="ECO:0000256" key="4">
    <source>
        <dbReference type="ARBA" id="ARBA00011905"/>
    </source>
</evidence>
<dbReference type="PROSITE" id="PS51585">
    <property type="entry name" value="SAM_MT_TPMT"/>
    <property type="match status" value="1"/>
</dbReference>
<dbReference type="Reactome" id="R-DRE-9748787">
    <property type="pathway name" value="Azathioprine ADME"/>
</dbReference>
<dbReference type="RefSeq" id="NP_001028758.1">
    <property type="nucleotide sequence ID" value="NM_001033586.1"/>
</dbReference>
<reference evidence="9" key="1">
    <citation type="submission" date="2004-10" db="EMBL/GenBank/DDBJ databases">
        <authorList>
            <consortium name="NIH - Zebrafish Gene Collection (ZGC) project"/>
        </authorList>
    </citation>
    <scope>NUCLEOTIDE SEQUENCE [LARGE SCALE MRNA]</scope>
    <source>
        <tissue evidence="9">Olfactory epithelium</tissue>
    </source>
</reference>
<dbReference type="InterPro" id="IPR025835">
    <property type="entry name" value="Thiopurine_S-MeTrfase"/>
</dbReference>
<dbReference type="Proteomes" id="UP000000437">
    <property type="component" value="Chromosome 19"/>
</dbReference>
<dbReference type="PIRSF" id="PIRSF023956">
    <property type="entry name" value="Thiopurine_S-methyltransferase"/>
    <property type="match status" value="1"/>
</dbReference>
<evidence type="ECO:0000313" key="11">
    <source>
        <dbReference type="RefSeq" id="NP_001028758.1"/>
    </source>
</evidence>
<evidence type="ECO:0000313" key="10">
    <source>
        <dbReference type="Proteomes" id="UP000000437"/>
    </source>
</evidence>
<dbReference type="PANTHER" id="PTHR10259:SF11">
    <property type="entry name" value="THIOPURINE S-METHYLTRANSFERASE"/>
    <property type="match status" value="1"/>
</dbReference>
<dbReference type="InterPro" id="IPR029063">
    <property type="entry name" value="SAM-dependent_MTases_sf"/>
</dbReference>
<keyword evidence="6" id="KW-0489">Methyltransferase</keyword>
<dbReference type="InterPro" id="IPR008854">
    <property type="entry name" value="TPMT"/>
</dbReference>
<dbReference type="AlphaFoldDB" id="Q5XJQ2"/>
<evidence type="ECO:0000256" key="2">
    <source>
        <dbReference type="ARBA" id="ARBA00004496"/>
    </source>
</evidence>
<dbReference type="SUPFAM" id="SSF53335">
    <property type="entry name" value="S-adenosyl-L-methionine-dependent methyltransferases"/>
    <property type="match status" value="1"/>
</dbReference>
<evidence type="ECO:0000256" key="6">
    <source>
        <dbReference type="ARBA" id="ARBA00022603"/>
    </source>
</evidence>
<keyword evidence="8" id="KW-0949">S-adenosyl-L-methionine</keyword>
<name>Q5XJQ2_DANRE</name>
<accession>Q5XJQ2</accession>
<dbReference type="PhylomeDB" id="Q5XJQ2"/>
<dbReference type="ZFIN" id="ZDB-GENE-041010-177">
    <property type="gene designation" value="tpmt.2"/>
</dbReference>
<dbReference type="HAMAP" id="MF_00812">
    <property type="entry name" value="Thiopur_methtran"/>
    <property type="match status" value="1"/>
</dbReference>
<gene>
    <name evidence="11 12" type="primary">tpmt.2</name>
    <name evidence="11" type="synonym">si:ch73-345a19.3</name>
    <name evidence="9 11" type="ORF">zgc:101684</name>
</gene>
<organism evidence="9">
    <name type="scientific">Danio rerio</name>
    <name type="common">Zebrafish</name>
    <name type="synonym">Brachydanio rerio</name>
    <dbReference type="NCBI Taxonomy" id="7955"/>
    <lineage>
        <taxon>Eukaryota</taxon>
        <taxon>Metazoa</taxon>
        <taxon>Chordata</taxon>
        <taxon>Craniata</taxon>
        <taxon>Vertebrata</taxon>
        <taxon>Euteleostomi</taxon>
        <taxon>Actinopterygii</taxon>
        <taxon>Neopterygii</taxon>
        <taxon>Teleostei</taxon>
        <taxon>Ostariophysi</taxon>
        <taxon>Cypriniformes</taxon>
        <taxon>Danionidae</taxon>
        <taxon>Danioninae</taxon>
        <taxon>Danio</taxon>
    </lineage>
</organism>
<dbReference type="GO" id="GO:0008119">
    <property type="term" value="F:thiopurine S-methyltransferase activity"/>
    <property type="evidence" value="ECO:0000318"/>
    <property type="project" value="GO_Central"/>
</dbReference>
<evidence type="ECO:0000313" key="12">
    <source>
        <dbReference type="ZFIN" id="ZDB-GENE-041010-177"/>
    </source>
</evidence>
<sequence length="246" mass="27667">MSAQADREVDLSEWENCWQEGRTGFHRSDVHNLLKANVDKLICGRPEVRFFFPLCGKAVDMKWLADLGHTVVGVDISEKGIKEFFQEQNLEYNEEAVADIPGAKLFKESPQRNEPPTIPAKSTDGKISIYQCDLYKFSSAVAGHFGGIWDRGALVAINPCDRQKYASLLVSLMSSDCRYLLDTLEYNPELYKGPPFFVSEDDIKTVFGGSCNIDLLQSVGGLEEGHKSWRLDSLTEKLYLLTTKTQ</sequence>
<dbReference type="GO" id="GO:0032259">
    <property type="term" value="P:methylation"/>
    <property type="evidence" value="ECO:0007669"/>
    <property type="project" value="UniProtKB-KW"/>
</dbReference>
<dbReference type="EC" id="2.1.1.67" evidence="4"/>
<evidence type="ECO:0000256" key="5">
    <source>
        <dbReference type="ARBA" id="ARBA00022490"/>
    </source>
</evidence>
<evidence type="ECO:0000313" key="9">
    <source>
        <dbReference type="EMBL" id="AAH83246.1"/>
    </source>
</evidence>
<reference evidence="10" key="2">
    <citation type="journal article" date="2013" name="Nature">
        <title>The zebrafish reference genome sequence and its relationship to the human genome.</title>
        <authorList>
            <consortium name="Genome Reference Consortium Zebrafish"/>
            <person name="Howe K."/>
            <person name="Clark M.D."/>
            <person name="Torroja C.F."/>
            <person name="Torrance J."/>
            <person name="Berthelot C."/>
            <person name="Muffato M."/>
            <person name="Collins J.E."/>
            <person name="Humphray S."/>
            <person name="McLaren K."/>
            <person name="Matthews L."/>
            <person name="McLaren S."/>
            <person name="Sealy I."/>
            <person name="Caccamo M."/>
            <person name="Churcher C."/>
            <person name="Scott C."/>
            <person name="Barrett J.C."/>
            <person name="Koch R."/>
            <person name="Rauch G.J."/>
            <person name="White S."/>
            <person name="Chow W."/>
            <person name="Kilian B."/>
            <person name="Quintais L.T."/>
            <person name="Guerra-Assuncao J.A."/>
            <person name="Zhou Y."/>
            <person name="Gu Y."/>
            <person name="Yen J."/>
            <person name="Vogel J.H."/>
            <person name="Eyre T."/>
            <person name="Redmond S."/>
            <person name="Banerjee R."/>
            <person name="Chi J."/>
            <person name="Fu B."/>
            <person name="Langley E."/>
            <person name="Maguire S.F."/>
            <person name="Laird G.K."/>
            <person name="Lloyd D."/>
            <person name="Kenyon E."/>
            <person name="Donaldson S."/>
            <person name="Sehra H."/>
            <person name="Almeida-King J."/>
            <person name="Loveland J."/>
            <person name="Trevanion S."/>
            <person name="Jones M."/>
            <person name="Quail M."/>
            <person name="Willey D."/>
            <person name="Hunt A."/>
            <person name="Burton J."/>
            <person name="Sims S."/>
            <person name="McLay K."/>
            <person name="Plumb B."/>
            <person name="Davis J."/>
            <person name="Clee C."/>
            <person name="Oliver K."/>
            <person name="Clark R."/>
            <person name="Riddle C."/>
            <person name="Elliot D."/>
            <person name="Eliott D."/>
            <person name="Threadgold G."/>
            <person name="Harden G."/>
            <person name="Ware D."/>
            <person name="Begum S."/>
            <person name="Mortimore B."/>
            <person name="Mortimer B."/>
            <person name="Kerry G."/>
            <person name="Heath P."/>
            <person name="Phillimore B."/>
            <person name="Tracey A."/>
            <person name="Corby N."/>
            <person name="Dunn M."/>
            <person name="Johnson C."/>
            <person name="Wood J."/>
            <person name="Clark S."/>
            <person name="Pelan S."/>
            <person name="Griffiths G."/>
            <person name="Smith M."/>
            <person name="Glithero R."/>
            <person name="Howden P."/>
            <person name="Barker N."/>
            <person name="Lloyd C."/>
            <person name="Stevens C."/>
            <person name="Harley J."/>
            <person name="Holt K."/>
            <person name="Panagiotidis G."/>
            <person name="Lovell J."/>
            <person name="Beasley H."/>
            <person name="Henderson C."/>
            <person name="Gordon D."/>
            <person name="Auger K."/>
            <person name="Wright D."/>
            <person name="Collins J."/>
            <person name="Raisen C."/>
            <person name="Dyer L."/>
            <person name="Leung K."/>
            <person name="Robertson L."/>
            <person name="Ambridge K."/>
            <person name="Leongamornlert D."/>
            <person name="McGuire S."/>
            <person name="Gilderthorp R."/>
            <person name="Griffiths C."/>
            <person name="Manthravadi D."/>
            <person name="Nichol S."/>
            <person name="Barker G."/>
            <person name="Whitehead S."/>
            <person name="Kay M."/>
            <person name="Brown J."/>
            <person name="Murnane C."/>
            <person name="Gray E."/>
            <person name="Humphries M."/>
            <person name="Sycamore N."/>
            <person name="Barker D."/>
            <person name="Saunders D."/>
            <person name="Wallis J."/>
            <person name="Babbage A."/>
            <person name="Hammond S."/>
            <person name="Mashreghi-Mohammadi M."/>
            <person name="Barr L."/>
            <person name="Martin S."/>
            <person name="Wray P."/>
            <person name="Ellington A."/>
            <person name="Matthews N."/>
            <person name="Ellwood M."/>
            <person name="Woodmansey R."/>
            <person name="Clark G."/>
            <person name="Cooper J."/>
            <person name="Cooper J."/>
            <person name="Tromans A."/>
            <person name="Grafham D."/>
            <person name="Skuce C."/>
            <person name="Pandian R."/>
            <person name="Andrews R."/>
            <person name="Harrison E."/>
            <person name="Kimberley A."/>
            <person name="Garnett J."/>
            <person name="Fosker N."/>
            <person name="Hall R."/>
            <person name="Garner P."/>
            <person name="Kelly D."/>
            <person name="Bird C."/>
            <person name="Palmer S."/>
            <person name="Gehring I."/>
            <person name="Berger A."/>
            <person name="Dooley C.M."/>
            <person name="Ersan-Urun Z."/>
            <person name="Eser C."/>
            <person name="Geiger H."/>
            <person name="Geisler M."/>
            <person name="Karotki L."/>
            <person name="Kirn A."/>
            <person name="Konantz J."/>
            <person name="Konantz M."/>
            <person name="Oberlander M."/>
            <person name="Rudolph-Geiger S."/>
            <person name="Teucke M."/>
            <person name="Lanz C."/>
            <person name="Raddatz G."/>
            <person name="Osoegawa K."/>
            <person name="Zhu B."/>
            <person name="Rapp A."/>
            <person name="Widaa S."/>
            <person name="Langford C."/>
            <person name="Yang F."/>
            <person name="Schuster S.C."/>
            <person name="Carter N.P."/>
            <person name="Harrow J."/>
            <person name="Ning Z."/>
            <person name="Herrero J."/>
            <person name="Searle S.M."/>
            <person name="Enright A."/>
            <person name="Geisler R."/>
            <person name="Plasterk R.H."/>
            <person name="Lee C."/>
            <person name="Westerfield M."/>
            <person name="de Jong P.J."/>
            <person name="Zon L.I."/>
            <person name="Postlethwait J.H."/>
            <person name="Nusslein-Volhard C."/>
            <person name="Hubbard T.J."/>
            <person name="Roest Crollius H."/>
            <person name="Rogers J."/>
            <person name="Stemple D.L."/>
        </authorList>
    </citation>
    <scope>NUCLEOTIDE SEQUENCE [LARGE SCALE GENOMIC DNA]</scope>
</reference>
<dbReference type="FunFam" id="3.40.50.150:FF:000101">
    <property type="entry name" value="Thiopurine S-methyltransferase"/>
    <property type="match status" value="1"/>
</dbReference>
<dbReference type="AGR" id="ZFIN:ZDB-GENE-041010-177"/>
<comment type="similarity">
    <text evidence="3">Belongs to the class I-like SAM-binding methyltransferase superfamily. TPMT family.</text>
</comment>
<comment type="subcellular location">
    <subcellularLocation>
        <location evidence="2">Cytoplasm</location>
    </subcellularLocation>
</comment>
<evidence type="ECO:0000256" key="1">
    <source>
        <dbReference type="ARBA" id="ARBA00000903"/>
    </source>
</evidence>
<reference evidence="11" key="3">
    <citation type="journal article" date="2015" name="Nat. Commun.">
        <title>RFX transcription factors are essential for hearing in mice.</title>
        <authorList>
            <person name="Elkon R."/>
            <person name="Milon B."/>
            <person name="Morrison L."/>
            <person name="Shah M."/>
            <person name="Vijayakumar S."/>
            <person name="Racherla M."/>
            <person name="Leitch C.C."/>
            <person name="Silipino L."/>
            <person name="Hadi S."/>
            <person name="Weiss-Gayet M."/>
            <person name="Barras E."/>
            <person name="Schmid C.D."/>
            <person name="Ait-Lounis A."/>
            <person name="Barnes A."/>
            <person name="Song Y."/>
            <person name="Eisenman D.J."/>
            <person name="Eliyahu E."/>
            <person name="Frolenkov G.I."/>
            <person name="Strome S.E."/>
            <person name="Durand B."/>
            <person name="Zaghloul N.A."/>
            <person name="Jones S.M."/>
            <person name="Reith W."/>
            <person name="Hertzano R."/>
        </authorList>
    </citation>
    <scope>NUCLEOTIDE SEQUENCE</scope>
</reference>
<dbReference type="PANTHER" id="PTHR10259">
    <property type="entry name" value="THIOPURINE S-METHYLTRANSFERASE"/>
    <property type="match status" value="1"/>
</dbReference>
<evidence type="ECO:0000256" key="8">
    <source>
        <dbReference type="ARBA" id="ARBA00022691"/>
    </source>
</evidence>
<keyword evidence="7" id="KW-0808">Transferase</keyword>
<dbReference type="OrthoDB" id="276151at2759"/>
<dbReference type="GeneID" id="573111"/>
<protein>
    <recommendedName>
        <fullName evidence="4">thiopurine S-methyltransferase</fullName>
        <ecNumber evidence="4">2.1.1.67</ecNumber>
    </recommendedName>
</protein>
<keyword evidence="10" id="KW-1185">Reference proteome</keyword>
<proteinExistence type="evidence at transcript level"/>
<dbReference type="Reactome" id="R-DRE-156581">
    <property type="pathway name" value="Methylation"/>
</dbReference>
<evidence type="ECO:0000256" key="7">
    <source>
        <dbReference type="ARBA" id="ARBA00022679"/>
    </source>
</evidence>
<dbReference type="Pfam" id="PF05724">
    <property type="entry name" value="TPMT"/>
    <property type="match status" value="1"/>
</dbReference>
<dbReference type="CTD" id="573111"/>
<comment type="catalytic activity">
    <reaction evidence="1">
        <text>S-adenosyl-L-methionine + a thiopurine = S-adenosyl-L-homocysteine + a thiopurine S-methylether.</text>
        <dbReference type="EC" id="2.1.1.67"/>
    </reaction>
</comment>
<reference evidence="11" key="4">
    <citation type="submission" date="2025-04" db="UniProtKB">
        <authorList>
            <consortium name="RefSeq"/>
        </authorList>
    </citation>
    <scope>IDENTIFICATION</scope>
</reference>
<dbReference type="EMBL" id="BC083246">
    <property type="protein sequence ID" value="AAH83246.1"/>
    <property type="molecule type" value="mRNA"/>
</dbReference>
<dbReference type="Gene3D" id="3.40.50.150">
    <property type="entry name" value="Vaccinia Virus protein VP39"/>
    <property type="match status" value="1"/>
</dbReference>